<dbReference type="AlphaFoldDB" id="A0A193LG32"/>
<dbReference type="SMART" id="SM00028">
    <property type="entry name" value="TPR"/>
    <property type="match status" value="4"/>
</dbReference>
<proteinExistence type="predicted"/>
<dbReference type="EMBL" id="CP016268">
    <property type="protein sequence ID" value="ANO51423.1"/>
    <property type="molecule type" value="Genomic_DNA"/>
</dbReference>
<accession>A0A193LG32</accession>
<dbReference type="OrthoDB" id="5829198at2"/>
<name>A0A193LG32_9GAMM</name>
<dbReference type="InterPro" id="IPR011990">
    <property type="entry name" value="TPR-like_helical_dom_sf"/>
</dbReference>
<protein>
    <recommendedName>
        <fullName evidence="6">Tetratricopeptide repeat protein</fullName>
    </recommendedName>
</protein>
<dbReference type="PROSITE" id="PS50005">
    <property type="entry name" value="TPR"/>
    <property type="match status" value="1"/>
</dbReference>
<reference evidence="4 5" key="1">
    <citation type="submission" date="2016-06" db="EMBL/GenBank/DDBJ databases">
        <title>Complete genome sequence of a deep-branching marine Gamma Proteobacterium Woeseia oceani type strain XK5.</title>
        <authorList>
            <person name="Mu D."/>
            <person name="Du Z."/>
        </authorList>
    </citation>
    <scope>NUCLEOTIDE SEQUENCE [LARGE SCALE GENOMIC DNA]</scope>
    <source>
        <strain evidence="4 5">XK5</strain>
    </source>
</reference>
<dbReference type="Proteomes" id="UP000092695">
    <property type="component" value="Chromosome"/>
</dbReference>
<dbReference type="Gene3D" id="1.25.40.10">
    <property type="entry name" value="Tetratricopeptide repeat domain"/>
    <property type="match status" value="2"/>
</dbReference>
<keyword evidence="3" id="KW-0732">Signal</keyword>
<dbReference type="InterPro" id="IPR019734">
    <property type="entry name" value="TPR_rpt"/>
</dbReference>
<keyword evidence="5" id="KW-1185">Reference proteome</keyword>
<feature type="signal peptide" evidence="3">
    <location>
        <begin position="1"/>
        <end position="27"/>
    </location>
</feature>
<feature type="chain" id="PRO_5008260180" description="Tetratricopeptide repeat protein" evidence="3">
    <location>
        <begin position="28"/>
        <end position="450"/>
    </location>
</feature>
<dbReference type="SUPFAM" id="SSF48452">
    <property type="entry name" value="TPR-like"/>
    <property type="match status" value="2"/>
</dbReference>
<keyword evidence="1" id="KW-0802">TPR repeat</keyword>
<gene>
    <name evidence="4" type="ORF">BA177_09600</name>
</gene>
<feature type="repeat" description="TPR" evidence="1">
    <location>
        <begin position="88"/>
        <end position="121"/>
    </location>
</feature>
<evidence type="ECO:0000256" key="3">
    <source>
        <dbReference type="SAM" id="SignalP"/>
    </source>
</evidence>
<evidence type="ECO:0000256" key="2">
    <source>
        <dbReference type="SAM" id="Coils"/>
    </source>
</evidence>
<feature type="coiled-coil region" evidence="2">
    <location>
        <begin position="24"/>
        <end position="76"/>
    </location>
</feature>
<sequence>MKLETRMFPRLCLILLAGLFTASAANAQNRANAEEDDTKTKQAQAVSKKVYDRIQLAQEKVDAKEYNEALKILNDLRAGDKLTEYELQNVLNYLGFVYYNMDNVKDAIRIYEEMLRIPSIEPQIKKQTLYTLAQLATMEEDYGKALKLLDEWFVLETNPAPEPYILYAQNLYQMSKYKEMIKPIETALEVAKKREKEIKEDWYVLLNFAYFQEENYAKVRDIQKILLVNWPKKRYWFSLAGAYTELGEDQNLISAYDAAHTQGLLEKESEFVTMAQLFMQAEVPYKAAKLLDEKMKEGVVAKNAKNYRLLSQAWQLAMEDEEAIPALQAAANLEDDGELFVRLGNAHLNLGEYDKCEDAVRAGIAKGGLKSPDNAQISLGMCLYNLKKYQPAIAAFREAGKSSRSQRIARQWISVIESDIERNEQIRLAEAAARKRSEQLQKRRAQAERI</sequence>
<evidence type="ECO:0000256" key="1">
    <source>
        <dbReference type="PROSITE-ProRule" id="PRU00339"/>
    </source>
</evidence>
<keyword evidence="2" id="KW-0175">Coiled coil</keyword>
<dbReference type="STRING" id="1548547.BA177_09600"/>
<dbReference type="RefSeq" id="WP_068615747.1">
    <property type="nucleotide sequence ID" value="NZ_CP016268.1"/>
</dbReference>
<evidence type="ECO:0008006" key="6">
    <source>
        <dbReference type="Google" id="ProtNLM"/>
    </source>
</evidence>
<evidence type="ECO:0000313" key="4">
    <source>
        <dbReference type="EMBL" id="ANO51423.1"/>
    </source>
</evidence>
<evidence type="ECO:0000313" key="5">
    <source>
        <dbReference type="Proteomes" id="UP000092695"/>
    </source>
</evidence>
<dbReference type="KEGG" id="woc:BA177_09600"/>
<organism evidence="4 5">
    <name type="scientific">Woeseia oceani</name>
    <dbReference type="NCBI Taxonomy" id="1548547"/>
    <lineage>
        <taxon>Bacteria</taxon>
        <taxon>Pseudomonadati</taxon>
        <taxon>Pseudomonadota</taxon>
        <taxon>Gammaproteobacteria</taxon>
        <taxon>Woeseiales</taxon>
        <taxon>Woeseiaceae</taxon>
        <taxon>Woeseia</taxon>
    </lineage>
</organism>